<dbReference type="AlphaFoldDB" id="A0AAW2JFS6"/>
<gene>
    <name evidence="1" type="ORF">Sradi_6935000</name>
</gene>
<organism evidence="1">
    <name type="scientific">Sesamum radiatum</name>
    <name type="common">Black benniseed</name>
    <dbReference type="NCBI Taxonomy" id="300843"/>
    <lineage>
        <taxon>Eukaryota</taxon>
        <taxon>Viridiplantae</taxon>
        <taxon>Streptophyta</taxon>
        <taxon>Embryophyta</taxon>
        <taxon>Tracheophyta</taxon>
        <taxon>Spermatophyta</taxon>
        <taxon>Magnoliopsida</taxon>
        <taxon>eudicotyledons</taxon>
        <taxon>Gunneridae</taxon>
        <taxon>Pentapetalae</taxon>
        <taxon>asterids</taxon>
        <taxon>lamiids</taxon>
        <taxon>Lamiales</taxon>
        <taxon>Pedaliaceae</taxon>
        <taxon>Sesamum</taxon>
    </lineage>
</organism>
<comment type="caution">
    <text evidence="1">The sequence shown here is derived from an EMBL/GenBank/DDBJ whole genome shotgun (WGS) entry which is preliminary data.</text>
</comment>
<accession>A0AAW2JFS6</accession>
<reference evidence="1" key="2">
    <citation type="journal article" date="2024" name="Plant">
        <title>Genomic evolution and insights into agronomic trait innovations of Sesamum species.</title>
        <authorList>
            <person name="Miao H."/>
            <person name="Wang L."/>
            <person name="Qu L."/>
            <person name="Liu H."/>
            <person name="Sun Y."/>
            <person name="Le M."/>
            <person name="Wang Q."/>
            <person name="Wei S."/>
            <person name="Zheng Y."/>
            <person name="Lin W."/>
            <person name="Duan Y."/>
            <person name="Cao H."/>
            <person name="Xiong S."/>
            <person name="Wang X."/>
            <person name="Wei L."/>
            <person name="Li C."/>
            <person name="Ma Q."/>
            <person name="Ju M."/>
            <person name="Zhao R."/>
            <person name="Li G."/>
            <person name="Mu C."/>
            <person name="Tian Q."/>
            <person name="Mei H."/>
            <person name="Zhang T."/>
            <person name="Gao T."/>
            <person name="Zhang H."/>
        </authorList>
    </citation>
    <scope>NUCLEOTIDE SEQUENCE</scope>
    <source>
        <strain evidence="1">G02</strain>
    </source>
</reference>
<reference evidence="1" key="1">
    <citation type="submission" date="2020-06" db="EMBL/GenBank/DDBJ databases">
        <authorList>
            <person name="Li T."/>
            <person name="Hu X."/>
            <person name="Zhang T."/>
            <person name="Song X."/>
            <person name="Zhang H."/>
            <person name="Dai N."/>
            <person name="Sheng W."/>
            <person name="Hou X."/>
            <person name="Wei L."/>
        </authorList>
    </citation>
    <scope>NUCLEOTIDE SEQUENCE</scope>
    <source>
        <strain evidence="1">G02</strain>
        <tissue evidence="1">Leaf</tissue>
    </source>
</reference>
<proteinExistence type="predicted"/>
<sequence>MSCFRLPDTFLRDLERVMTALFWNGGLEDKIHWKSRAALCRQKKVGGLGFCYLRECNAALLAKQAWRISMGEGGVLHSVLRHKYFPSSNLSEAHLRSAPSFTWRSILGLGIC</sequence>
<evidence type="ECO:0000313" key="1">
    <source>
        <dbReference type="EMBL" id="KAL0293480.1"/>
    </source>
</evidence>
<name>A0AAW2JFS6_SESRA</name>
<protein>
    <submittedName>
        <fullName evidence="1">Uncharacterized protein</fullName>
    </submittedName>
</protein>
<dbReference type="EMBL" id="JACGWJ010000304">
    <property type="protein sequence ID" value="KAL0293480.1"/>
    <property type="molecule type" value="Genomic_DNA"/>
</dbReference>